<dbReference type="AlphaFoldDB" id="A0A9X3S864"/>
<gene>
    <name evidence="1" type="ORF">OJ997_15990</name>
</gene>
<comment type="caution">
    <text evidence="1">The sequence shown here is derived from an EMBL/GenBank/DDBJ whole genome shotgun (WGS) entry which is preliminary data.</text>
</comment>
<evidence type="ECO:0000313" key="1">
    <source>
        <dbReference type="EMBL" id="MDA0181804.1"/>
    </source>
</evidence>
<name>A0A9X3S864_9ACTN</name>
<dbReference type="InterPro" id="IPR027304">
    <property type="entry name" value="Trigger_fact/SurA_dom_sf"/>
</dbReference>
<dbReference type="Gene3D" id="1.10.4030.10">
    <property type="entry name" value="Porin chaperone SurA, peptide-binding domain"/>
    <property type="match status" value="2"/>
</dbReference>
<dbReference type="PANTHER" id="PTHR47245:SF2">
    <property type="entry name" value="PEPTIDYL-PROLYL CIS-TRANS ISOMERASE HP_0175-RELATED"/>
    <property type="match status" value="1"/>
</dbReference>
<reference evidence="1" key="1">
    <citation type="submission" date="2022-10" db="EMBL/GenBank/DDBJ databases">
        <title>The WGS of Solirubrobacter phytolaccae KCTC 29190.</title>
        <authorList>
            <person name="Jiang Z."/>
        </authorList>
    </citation>
    <scope>NUCLEOTIDE SEQUENCE</scope>
    <source>
        <strain evidence="1">KCTC 29190</strain>
    </source>
</reference>
<protein>
    <submittedName>
        <fullName evidence="1">SurA N-terminal domain-containing protein</fullName>
    </submittedName>
</protein>
<dbReference type="EMBL" id="JAPDDP010000026">
    <property type="protein sequence ID" value="MDA0181804.1"/>
    <property type="molecule type" value="Genomic_DNA"/>
</dbReference>
<dbReference type="Proteomes" id="UP001147653">
    <property type="component" value="Unassembled WGS sequence"/>
</dbReference>
<sequence length="361" mass="40743">MLLTSSLLAASTALAPGLVARVADRPIYKTEYDHWTAIYDFGDEGETKPAQRSEEVLGLLIVFNWYDLEAERLNVSVSPAEVRRGVTEAKADEWDTEAEFQEYLRKSGATVADLERSVRFELLVERISKRYVAGAKTDADRSRLYVRNARRFEARFRRMTACGTGYFYKDYCVKEVPLAAATPASASRAAGPPLAPGLVARVADRPIYKTDFDHWMVVADMAADGEVGDDPAELRPQVMQFLLSFHWIDLEAERLGVNVSQGAIDTAFRRQKRQSFPKATDFEKYLAESGQTVEDIKRRVRIDLLSNGIRDRAVARAKTSEGQQRLLERYVVRFTNRYRRQTACGTGYVTEDCVKEVPLSA</sequence>
<keyword evidence="2" id="KW-1185">Reference proteome</keyword>
<dbReference type="InterPro" id="IPR050245">
    <property type="entry name" value="PrsA_foldase"/>
</dbReference>
<organism evidence="1 2">
    <name type="scientific">Solirubrobacter phytolaccae</name>
    <dbReference type="NCBI Taxonomy" id="1404360"/>
    <lineage>
        <taxon>Bacteria</taxon>
        <taxon>Bacillati</taxon>
        <taxon>Actinomycetota</taxon>
        <taxon>Thermoleophilia</taxon>
        <taxon>Solirubrobacterales</taxon>
        <taxon>Solirubrobacteraceae</taxon>
        <taxon>Solirubrobacter</taxon>
    </lineage>
</organism>
<accession>A0A9X3S864</accession>
<dbReference type="PANTHER" id="PTHR47245">
    <property type="entry name" value="PEPTIDYLPROLYL ISOMERASE"/>
    <property type="match status" value="1"/>
</dbReference>
<proteinExistence type="predicted"/>
<dbReference type="Pfam" id="PF13624">
    <property type="entry name" value="SurA_N_3"/>
    <property type="match status" value="1"/>
</dbReference>
<evidence type="ECO:0000313" key="2">
    <source>
        <dbReference type="Proteomes" id="UP001147653"/>
    </source>
</evidence>
<dbReference type="SUPFAM" id="SSF109998">
    <property type="entry name" value="Triger factor/SurA peptide-binding domain-like"/>
    <property type="match status" value="2"/>
</dbReference>